<dbReference type="Pfam" id="PF02661">
    <property type="entry name" value="Fic"/>
    <property type="match status" value="1"/>
</dbReference>
<feature type="domain" description="Fido" evidence="1">
    <location>
        <begin position="14"/>
        <end position="150"/>
    </location>
</feature>
<dbReference type="PROSITE" id="PS51459">
    <property type="entry name" value="FIDO"/>
    <property type="match status" value="1"/>
</dbReference>
<dbReference type="EMBL" id="JGYV01000008">
    <property type="protein sequence ID" value="KFI63375.1"/>
    <property type="molecule type" value="Genomic_DNA"/>
</dbReference>
<reference evidence="2 3" key="1">
    <citation type="submission" date="2014-03" db="EMBL/GenBank/DDBJ databases">
        <title>Genomics of Bifidobacteria.</title>
        <authorList>
            <person name="Ventura M."/>
            <person name="Milani C."/>
            <person name="Lugli G.A."/>
        </authorList>
    </citation>
    <scope>NUCLEOTIDE SEQUENCE [LARGE SCALE GENOMIC DNA]</scope>
    <source>
        <strain evidence="2 3">LMG 10738</strain>
    </source>
</reference>
<dbReference type="AlphaFoldDB" id="A0A087AX75"/>
<name>A0A087AX75_9BIFI</name>
<dbReference type="OrthoDB" id="9807853at2"/>
<gene>
    <name evidence="2" type="ORF">BCUN_1343</name>
</gene>
<accession>A0A087AX75</accession>
<dbReference type="InterPro" id="IPR036597">
    <property type="entry name" value="Fido-like_dom_sf"/>
</dbReference>
<evidence type="ECO:0000313" key="2">
    <source>
        <dbReference type="EMBL" id="KFI63375.1"/>
    </source>
</evidence>
<evidence type="ECO:0000313" key="3">
    <source>
        <dbReference type="Proteomes" id="UP000029067"/>
    </source>
</evidence>
<dbReference type="STRING" id="1688.BCUN_1343"/>
<protein>
    <submittedName>
        <fullName evidence="2">Mucin-2</fullName>
    </submittedName>
</protein>
<comment type="caution">
    <text evidence="2">The sequence shown here is derived from an EMBL/GenBank/DDBJ whole genome shotgun (WGS) entry which is preliminary data.</text>
</comment>
<dbReference type="SUPFAM" id="SSF140931">
    <property type="entry name" value="Fic-like"/>
    <property type="match status" value="1"/>
</dbReference>
<evidence type="ECO:0000259" key="1">
    <source>
        <dbReference type="PROSITE" id="PS51459"/>
    </source>
</evidence>
<keyword evidence="3" id="KW-1185">Reference proteome</keyword>
<dbReference type="InterPro" id="IPR003812">
    <property type="entry name" value="Fido"/>
</dbReference>
<dbReference type="Proteomes" id="UP000029067">
    <property type="component" value="Unassembled WGS sequence"/>
</dbReference>
<dbReference type="eggNOG" id="COG3177">
    <property type="taxonomic scope" value="Bacteria"/>
</dbReference>
<sequence length="169" mass="18640">MRQPPRCMHPWEPLDVQFVERINANLSRTAALEPGVLRTAQNIMVRTALGSYVPPVPNRDELASVIADIQATDGTLTDASRLFAVLAKAQPFGDGNKRTALLAANQLLMIKGCNQVLVVPVDDPDRTEFNTLLGEWYVNGNSDVIRWLADYNNNVDGLDRFGHAVPSED</sequence>
<organism evidence="2 3">
    <name type="scientific">Bifidobacterium cuniculi</name>
    <dbReference type="NCBI Taxonomy" id="1688"/>
    <lineage>
        <taxon>Bacteria</taxon>
        <taxon>Bacillati</taxon>
        <taxon>Actinomycetota</taxon>
        <taxon>Actinomycetes</taxon>
        <taxon>Bifidobacteriales</taxon>
        <taxon>Bifidobacteriaceae</taxon>
        <taxon>Bifidobacterium</taxon>
    </lineage>
</organism>
<proteinExistence type="predicted"/>
<dbReference type="Gene3D" id="1.10.3290.10">
    <property type="entry name" value="Fido-like domain"/>
    <property type="match status" value="1"/>
</dbReference>